<dbReference type="RefSeq" id="WP_243538644.1">
    <property type="nucleotide sequence ID" value="NZ_CP093442.1"/>
</dbReference>
<organism evidence="1 2">
    <name type="scientific">Bdellovibrio reynosensis</name>
    <dbReference type="NCBI Taxonomy" id="2835041"/>
    <lineage>
        <taxon>Bacteria</taxon>
        <taxon>Pseudomonadati</taxon>
        <taxon>Bdellovibrionota</taxon>
        <taxon>Bdellovibrionia</taxon>
        <taxon>Bdellovibrionales</taxon>
        <taxon>Pseudobdellovibrionaceae</taxon>
        <taxon>Bdellovibrio</taxon>
    </lineage>
</organism>
<gene>
    <name evidence="1" type="ORF">MNR06_03540</name>
</gene>
<reference evidence="1" key="1">
    <citation type="submission" date="2022-03" db="EMBL/GenBank/DDBJ databases">
        <title>Genome Identification and Characterization of new species Bdellovibrio reynosense LBG001 sp. nov. from a Mexico soil sample.</title>
        <authorList>
            <person name="Camilli A."/>
            <person name="Ajao Y."/>
            <person name="Guo X."/>
        </authorList>
    </citation>
    <scope>NUCLEOTIDE SEQUENCE</scope>
    <source>
        <strain evidence="1">LBG001</strain>
    </source>
</reference>
<sequence length="73" mass="7969">MKFLLAIHSIHFKATKITTAPMTVCSTDAVVRLRVTIGAPGIAELNGIEVGQILRFGGIKNKKERLVNALFFT</sequence>
<protein>
    <submittedName>
        <fullName evidence="1">Uncharacterized protein</fullName>
    </submittedName>
</protein>
<accession>A0ABY4CEC5</accession>
<evidence type="ECO:0000313" key="1">
    <source>
        <dbReference type="EMBL" id="UOF02026.1"/>
    </source>
</evidence>
<name>A0ABY4CEC5_9BACT</name>
<dbReference type="Proteomes" id="UP000830116">
    <property type="component" value="Chromosome"/>
</dbReference>
<evidence type="ECO:0000313" key="2">
    <source>
        <dbReference type="Proteomes" id="UP000830116"/>
    </source>
</evidence>
<dbReference type="EMBL" id="CP093442">
    <property type="protein sequence ID" value="UOF02026.1"/>
    <property type="molecule type" value="Genomic_DNA"/>
</dbReference>
<keyword evidence="2" id="KW-1185">Reference proteome</keyword>
<proteinExistence type="predicted"/>